<proteinExistence type="predicted"/>
<gene>
    <name evidence="2" type="ORF">M9Y10_002521</name>
</gene>
<sequence>MNRTKIAIVGDDMSAFHLFNKIYRSDDRYEVICFFTIQPPDNEIVVHNKRSSGGYVSPAENKYPCELAGDLYPFGIFIYNVYPYVPTHLEDMHLEKCIFSPLCVASGKYLHLAAQFMALDCSIISHSLETTCLPPPKAFVSFFSDTQFDIPVLMSILKTFKDRDNRPVIAMAGPLGPNSKMNTKFNENCKPFFLVKDKAEFRKFEHFFSGHNLEVCEELLNNKYKIYFIYDFEQFSAEALRNDLFDMIFFIGFNSLPCYFESHLIIYACDDFTFGEEVSEHPSCVLLQQAHIIIYIHLRSVESSQNIIKYTENRNPTIVHLPVTFCANNQSNYSFKTALLVDDSYPTHHCHCTNSISKYLAESCCNMISYPLEGSKALRIADCPIYSDMTENDWPAIIYPETPDGVEKCFRERVSTIKGYHVIVSSTSKPCLFKPPDQKPVVQFRFNVNTAPLTADLGLFTLPVGAFVKQRKRNGETDSEGTFDGRFDSRTFRKK</sequence>
<dbReference type="EMBL" id="JAPFFF010000001">
    <property type="protein sequence ID" value="KAK8900198.1"/>
    <property type="molecule type" value="Genomic_DNA"/>
</dbReference>
<protein>
    <submittedName>
        <fullName evidence="2">Uncharacterized protein</fullName>
    </submittedName>
</protein>
<organism evidence="2 3">
    <name type="scientific">Tritrichomonas musculus</name>
    <dbReference type="NCBI Taxonomy" id="1915356"/>
    <lineage>
        <taxon>Eukaryota</taxon>
        <taxon>Metamonada</taxon>
        <taxon>Parabasalia</taxon>
        <taxon>Tritrichomonadida</taxon>
        <taxon>Tritrichomonadidae</taxon>
        <taxon>Tritrichomonas</taxon>
    </lineage>
</organism>
<dbReference type="PANTHER" id="PTHR42869">
    <property type="entry name" value="SLL0572 PROTEIN"/>
    <property type="match status" value="1"/>
</dbReference>
<dbReference type="InterPro" id="IPR053199">
    <property type="entry name" value="cDPG_synthetase-like"/>
</dbReference>
<evidence type="ECO:0000313" key="2">
    <source>
        <dbReference type="EMBL" id="KAK8900198.1"/>
    </source>
</evidence>
<dbReference type="PANTHER" id="PTHR42869:SF1">
    <property type="entry name" value="SLL0572 PROTEIN"/>
    <property type="match status" value="1"/>
</dbReference>
<comment type="caution">
    <text evidence="2">The sequence shown here is derived from an EMBL/GenBank/DDBJ whole genome shotgun (WGS) entry which is preliminary data.</text>
</comment>
<evidence type="ECO:0000256" key="1">
    <source>
        <dbReference type="SAM" id="MobiDB-lite"/>
    </source>
</evidence>
<feature type="compositionally biased region" description="Basic and acidic residues" evidence="1">
    <location>
        <begin position="483"/>
        <end position="495"/>
    </location>
</feature>
<name>A0ABR2LAZ2_9EUKA</name>
<reference evidence="2 3" key="1">
    <citation type="submission" date="2024-04" db="EMBL/GenBank/DDBJ databases">
        <title>Tritrichomonas musculus Genome.</title>
        <authorList>
            <person name="Alves-Ferreira E."/>
            <person name="Grigg M."/>
            <person name="Lorenzi H."/>
            <person name="Galac M."/>
        </authorList>
    </citation>
    <scope>NUCLEOTIDE SEQUENCE [LARGE SCALE GENOMIC DNA]</scope>
    <source>
        <strain evidence="2 3">EAF2021</strain>
    </source>
</reference>
<accession>A0ABR2LAZ2</accession>
<evidence type="ECO:0000313" key="3">
    <source>
        <dbReference type="Proteomes" id="UP001470230"/>
    </source>
</evidence>
<dbReference type="Proteomes" id="UP001470230">
    <property type="component" value="Unassembled WGS sequence"/>
</dbReference>
<feature type="region of interest" description="Disordered" evidence="1">
    <location>
        <begin position="473"/>
        <end position="495"/>
    </location>
</feature>
<keyword evidence="3" id="KW-1185">Reference proteome</keyword>